<proteinExistence type="predicted"/>
<sequence length="359" mass="40704">MTITEYEHEFMRLSKYTQECVSTEAIMCKRFEDRLNEDIRIFVGILEPKEFVILVEKACKAKELAKEKRKVESEARDSKKRSLGKSFQSTSKKSRDFHPHSNASVESSNRNRGKQYLGTKAQTTSISSVGHARLSRLECPQCGRHHSSEFRGSDRTCFKYSFPDHFIKECPEMVEKERYSARSGNTNNQCRPQKNLGSGASSKNTPKESVVRLEGSALGMMYAILAREEASFLGVISENCGRKFIELKCENSDILQVESDESNSSPVVISSMTTQKCVRKGYEAYLAFVLNTQESEVKIKPVPMVYEYVDVFSEELTGLPPTREVEFGTKLVLGMAPISVTLYKMALLELKELKVHYKS</sequence>
<evidence type="ECO:0000313" key="2">
    <source>
        <dbReference type="Proteomes" id="UP000818029"/>
    </source>
</evidence>
<evidence type="ECO:0000313" key="3">
    <source>
        <dbReference type="RefSeq" id="XP_016725918.1"/>
    </source>
</evidence>
<dbReference type="GeneID" id="107937531"/>
<feature type="region of interest" description="Disordered" evidence="1">
    <location>
        <begin position="180"/>
        <end position="208"/>
    </location>
</feature>
<organism evidence="2 3">
    <name type="scientific">Gossypium hirsutum</name>
    <name type="common">Upland cotton</name>
    <name type="synonym">Gossypium mexicanum</name>
    <dbReference type="NCBI Taxonomy" id="3635"/>
    <lineage>
        <taxon>Eukaryota</taxon>
        <taxon>Viridiplantae</taxon>
        <taxon>Streptophyta</taxon>
        <taxon>Embryophyta</taxon>
        <taxon>Tracheophyta</taxon>
        <taxon>Spermatophyta</taxon>
        <taxon>Magnoliopsida</taxon>
        <taxon>eudicotyledons</taxon>
        <taxon>Gunneridae</taxon>
        <taxon>Pentapetalae</taxon>
        <taxon>rosids</taxon>
        <taxon>malvids</taxon>
        <taxon>Malvales</taxon>
        <taxon>Malvaceae</taxon>
        <taxon>Malvoideae</taxon>
        <taxon>Gossypium</taxon>
    </lineage>
</organism>
<gene>
    <name evidence="3" type="primary">LOC107937531</name>
</gene>
<feature type="compositionally biased region" description="Polar residues" evidence="1">
    <location>
        <begin position="182"/>
        <end position="204"/>
    </location>
</feature>
<dbReference type="InterPro" id="IPR032567">
    <property type="entry name" value="RTL1-rel"/>
</dbReference>
<dbReference type="Proteomes" id="UP000818029">
    <property type="component" value="Chromosome A01"/>
</dbReference>
<dbReference type="PANTHER" id="PTHR15503">
    <property type="entry name" value="LDOC1 RELATED"/>
    <property type="match status" value="1"/>
</dbReference>
<evidence type="ECO:0000256" key="1">
    <source>
        <dbReference type="SAM" id="MobiDB-lite"/>
    </source>
</evidence>
<dbReference type="RefSeq" id="XP_016725918.1">
    <property type="nucleotide sequence ID" value="XM_016870429.1"/>
</dbReference>
<feature type="compositionally biased region" description="Polar residues" evidence="1">
    <location>
        <begin position="101"/>
        <end position="110"/>
    </location>
</feature>
<protein>
    <recommendedName>
        <fullName evidence="4">Gag-Pol polyprotein</fullName>
    </recommendedName>
</protein>
<dbReference type="AlphaFoldDB" id="A0A1U8MJZ0"/>
<dbReference type="KEGG" id="ghi:107937531"/>
<reference evidence="3" key="2">
    <citation type="submission" date="2025-08" db="UniProtKB">
        <authorList>
            <consortium name="RefSeq"/>
        </authorList>
    </citation>
    <scope>IDENTIFICATION</scope>
</reference>
<feature type="region of interest" description="Disordered" evidence="1">
    <location>
        <begin position="70"/>
        <end position="129"/>
    </location>
</feature>
<reference evidence="2" key="1">
    <citation type="journal article" date="2020" name="Nat. Genet.">
        <title>Genomic diversifications of five Gossypium allopolyploid species and their impact on cotton improvement.</title>
        <authorList>
            <person name="Chen Z.J."/>
            <person name="Sreedasyam A."/>
            <person name="Ando A."/>
            <person name="Song Q."/>
            <person name="De Santiago L.M."/>
            <person name="Hulse-Kemp A.M."/>
            <person name="Ding M."/>
            <person name="Ye W."/>
            <person name="Kirkbride R.C."/>
            <person name="Jenkins J."/>
            <person name="Plott C."/>
            <person name="Lovell J."/>
            <person name="Lin Y.M."/>
            <person name="Vaughn R."/>
            <person name="Liu B."/>
            <person name="Simpson S."/>
            <person name="Scheffler B.E."/>
            <person name="Wen L."/>
            <person name="Saski C.A."/>
            <person name="Grover C.E."/>
            <person name="Hu G."/>
            <person name="Conover J.L."/>
            <person name="Carlson J.W."/>
            <person name="Shu S."/>
            <person name="Boston L.B."/>
            <person name="Williams M."/>
            <person name="Peterson D.G."/>
            <person name="McGee K."/>
            <person name="Jones D.C."/>
            <person name="Wendel J.F."/>
            <person name="Stelly D.M."/>
            <person name="Grimwood J."/>
            <person name="Schmutz J."/>
        </authorList>
    </citation>
    <scope>NUCLEOTIDE SEQUENCE [LARGE SCALE GENOMIC DNA]</scope>
    <source>
        <strain evidence="2">cv. TM-1</strain>
    </source>
</reference>
<evidence type="ECO:0008006" key="4">
    <source>
        <dbReference type="Google" id="ProtNLM"/>
    </source>
</evidence>
<keyword evidence="2" id="KW-1185">Reference proteome</keyword>
<dbReference type="PaxDb" id="3635-A0A1U8MJZ0"/>
<name>A0A1U8MJZ0_GOSHI</name>
<accession>A0A1U8MJZ0</accession>
<dbReference type="PANTHER" id="PTHR15503:SF45">
    <property type="entry name" value="RNA-DIRECTED DNA POLYMERASE HOMOLOG"/>
    <property type="match status" value="1"/>
</dbReference>